<gene>
    <name evidence="1" type="ORF">EVA_20824</name>
</gene>
<dbReference type="EMBL" id="AMCI01008417">
    <property type="protein sequence ID" value="EJW91069.1"/>
    <property type="molecule type" value="Genomic_DNA"/>
</dbReference>
<dbReference type="AlphaFoldDB" id="J9FUQ9"/>
<reference evidence="1" key="1">
    <citation type="journal article" date="2012" name="PLoS ONE">
        <title>Gene sets for utilization of primary and secondary nutrition supplies in the distal gut of endangered iberian lynx.</title>
        <authorList>
            <person name="Alcaide M."/>
            <person name="Messina E."/>
            <person name="Richter M."/>
            <person name="Bargiela R."/>
            <person name="Peplies J."/>
            <person name="Huws S.A."/>
            <person name="Newbold C.J."/>
            <person name="Golyshin P.N."/>
            <person name="Simon M.A."/>
            <person name="Lopez G."/>
            <person name="Yakimov M.M."/>
            <person name="Ferrer M."/>
        </authorList>
    </citation>
    <scope>NUCLEOTIDE SEQUENCE</scope>
</reference>
<name>J9FUQ9_9ZZZZ</name>
<protein>
    <submittedName>
        <fullName evidence="1">Uncharacterized protein</fullName>
    </submittedName>
</protein>
<proteinExistence type="predicted"/>
<evidence type="ECO:0000313" key="1">
    <source>
        <dbReference type="EMBL" id="EJW91069.1"/>
    </source>
</evidence>
<accession>J9FUQ9</accession>
<comment type="caution">
    <text evidence="1">The sequence shown here is derived from an EMBL/GenBank/DDBJ whole genome shotgun (WGS) entry which is preliminary data.</text>
</comment>
<sequence>MNRWHGKRIGISGSTSTLVRIGYAEVLKGELSYTKLR</sequence>
<organism evidence="1">
    <name type="scientific">gut metagenome</name>
    <dbReference type="NCBI Taxonomy" id="749906"/>
    <lineage>
        <taxon>unclassified sequences</taxon>
        <taxon>metagenomes</taxon>
        <taxon>organismal metagenomes</taxon>
    </lineage>
</organism>